<evidence type="ECO:0000313" key="4">
    <source>
        <dbReference type="Proteomes" id="UP001500194"/>
    </source>
</evidence>
<keyword evidence="2" id="KW-0472">Membrane</keyword>
<comment type="caution">
    <text evidence="3">The sequence shown here is derived from an EMBL/GenBank/DDBJ whole genome shotgun (WGS) entry which is preliminary data.</text>
</comment>
<gene>
    <name evidence="3" type="ORF">GCM10009019_10650</name>
</gene>
<dbReference type="AlphaFoldDB" id="A0AAV3T124"/>
<dbReference type="RefSeq" id="WP_227261232.1">
    <property type="nucleotide sequence ID" value="NZ_BAAADU010000002.1"/>
</dbReference>
<accession>A0AAV3T124</accession>
<feature type="transmembrane region" description="Helical" evidence="2">
    <location>
        <begin position="12"/>
        <end position="37"/>
    </location>
</feature>
<evidence type="ECO:0000256" key="2">
    <source>
        <dbReference type="SAM" id="Phobius"/>
    </source>
</evidence>
<reference evidence="3 4" key="1">
    <citation type="journal article" date="2019" name="Int. J. Syst. Evol. Microbiol.">
        <title>The Global Catalogue of Microorganisms (GCM) 10K type strain sequencing project: providing services to taxonomists for standard genome sequencing and annotation.</title>
        <authorList>
            <consortium name="The Broad Institute Genomics Platform"/>
            <consortium name="The Broad Institute Genome Sequencing Center for Infectious Disease"/>
            <person name="Wu L."/>
            <person name="Ma J."/>
        </authorList>
    </citation>
    <scope>NUCLEOTIDE SEQUENCE [LARGE SCALE GENOMIC DNA]</scope>
    <source>
        <strain evidence="3 4">JCM 16327</strain>
    </source>
</reference>
<feature type="transmembrane region" description="Helical" evidence="2">
    <location>
        <begin position="163"/>
        <end position="183"/>
    </location>
</feature>
<dbReference type="Pfam" id="PF24432">
    <property type="entry name" value="DUF7555"/>
    <property type="match status" value="1"/>
</dbReference>
<dbReference type="InterPro" id="IPR006311">
    <property type="entry name" value="TAT_signal"/>
</dbReference>
<protein>
    <submittedName>
        <fullName evidence="3">Uncharacterized protein</fullName>
    </submittedName>
</protein>
<sequence>MTGTRRRWLGKTAYVVTYAAAGAFCVSLVLAAVSALYSAGASGVKFGQFVLGWLLLGYAAIKLRPTAAWKRDTESDEATSARVERTADPVEDDERSDREKAAAAASVLNPFASADGRVGADRSGPDNFGEEEAESGTFARYVARLPPAALVPLHPNDRPRDGVTVAATAVCLLVVSFALEVAFGV</sequence>
<dbReference type="Proteomes" id="UP001500194">
    <property type="component" value="Unassembled WGS sequence"/>
</dbReference>
<proteinExistence type="predicted"/>
<feature type="transmembrane region" description="Helical" evidence="2">
    <location>
        <begin position="43"/>
        <end position="61"/>
    </location>
</feature>
<evidence type="ECO:0000256" key="1">
    <source>
        <dbReference type="SAM" id="MobiDB-lite"/>
    </source>
</evidence>
<feature type="region of interest" description="Disordered" evidence="1">
    <location>
        <begin position="71"/>
        <end position="99"/>
    </location>
</feature>
<dbReference type="InterPro" id="IPR055977">
    <property type="entry name" value="DUF7555"/>
</dbReference>
<dbReference type="GeneID" id="68571808"/>
<dbReference type="PROSITE" id="PS51318">
    <property type="entry name" value="TAT"/>
    <property type="match status" value="1"/>
</dbReference>
<organism evidence="3 4">
    <name type="scientific">Salarchaeum japonicum</name>
    <dbReference type="NCBI Taxonomy" id="555573"/>
    <lineage>
        <taxon>Archaea</taxon>
        <taxon>Methanobacteriati</taxon>
        <taxon>Methanobacteriota</taxon>
        <taxon>Stenosarchaea group</taxon>
        <taxon>Halobacteria</taxon>
        <taxon>Halobacteriales</taxon>
        <taxon>Halobacteriaceae</taxon>
    </lineage>
</organism>
<evidence type="ECO:0000313" key="3">
    <source>
        <dbReference type="EMBL" id="GAA0649759.1"/>
    </source>
</evidence>
<keyword evidence="2" id="KW-1133">Transmembrane helix</keyword>
<keyword evidence="4" id="KW-1185">Reference proteome</keyword>
<keyword evidence="2" id="KW-0812">Transmembrane</keyword>
<name>A0AAV3T124_9EURY</name>
<dbReference type="EMBL" id="BAAADU010000002">
    <property type="protein sequence ID" value="GAA0649759.1"/>
    <property type="molecule type" value="Genomic_DNA"/>
</dbReference>